<dbReference type="Gramene" id="PRQ22801">
    <property type="protein sequence ID" value="PRQ22801"/>
    <property type="gene ID" value="RchiOBHm_Chr6g0254211"/>
</dbReference>
<dbReference type="AlphaFoldDB" id="A0A2P6PLJ4"/>
<dbReference type="SMART" id="SM00151">
    <property type="entry name" value="SWIB"/>
    <property type="match status" value="1"/>
</dbReference>
<organism evidence="2 3">
    <name type="scientific">Rosa chinensis</name>
    <name type="common">China rose</name>
    <dbReference type="NCBI Taxonomy" id="74649"/>
    <lineage>
        <taxon>Eukaryota</taxon>
        <taxon>Viridiplantae</taxon>
        <taxon>Streptophyta</taxon>
        <taxon>Embryophyta</taxon>
        <taxon>Tracheophyta</taxon>
        <taxon>Spermatophyta</taxon>
        <taxon>Magnoliopsida</taxon>
        <taxon>eudicotyledons</taxon>
        <taxon>Gunneridae</taxon>
        <taxon>Pentapetalae</taxon>
        <taxon>rosids</taxon>
        <taxon>fabids</taxon>
        <taxon>Rosales</taxon>
        <taxon>Rosaceae</taxon>
        <taxon>Rosoideae</taxon>
        <taxon>Rosoideae incertae sedis</taxon>
        <taxon>Rosa</taxon>
    </lineage>
</organism>
<dbReference type="OMA" id="NKRTINC"/>
<accession>A0A2P6PLJ4</accession>
<proteinExistence type="predicted"/>
<dbReference type="PROSITE" id="PS51925">
    <property type="entry name" value="SWIB_MDM2"/>
    <property type="match status" value="1"/>
</dbReference>
<dbReference type="OrthoDB" id="10251073at2759"/>
<dbReference type="STRING" id="74649.A0A2P6PLJ4"/>
<dbReference type="InterPro" id="IPR019835">
    <property type="entry name" value="SWIB_domain"/>
</dbReference>
<comment type="caution">
    <text evidence="2">The sequence shown here is derived from an EMBL/GenBank/DDBJ whole genome shotgun (WGS) entry which is preliminary data.</text>
</comment>
<dbReference type="InterPro" id="IPR003121">
    <property type="entry name" value="SWIB_MDM2_domain"/>
</dbReference>
<protein>
    <submittedName>
        <fullName evidence="2">Putative transcription regulator SWI/SNF-BAF60b family</fullName>
    </submittedName>
</protein>
<evidence type="ECO:0000313" key="2">
    <source>
        <dbReference type="EMBL" id="PRQ22801.1"/>
    </source>
</evidence>
<dbReference type="InterPro" id="IPR036885">
    <property type="entry name" value="SWIB_MDM2_dom_sf"/>
</dbReference>
<name>A0A2P6PLJ4_ROSCH</name>
<sequence length="149" mass="16054">MALSTGLITSTTFLSGETSSLAKPSLAAAASSSSALRFAYPNFPANLRMPRTPTPLAAVSKQATTTPREPRGIMKPRKVSPEMQALVGVPEISRTQALKLIWAHIKGNNLQDPENKKIIVCDDKLKKIFAGKDRVGFLEVAGLITPHFL</sequence>
<dbReference type="EMBL" id="PDCK01000044">
    <property type="protein sequence ID" value="PRQ22801.1"/>
    <property type="molecule type" value="Genomic_DNA"/>
</dbReference>
<reference evidence="2 3" key="1">
    <citation type="journal article" date="2018" name="Nat. Genet.">
        <title>The Rosa genome provides new insights in the design of modern roses.</title>
        <authorList>
            <person name="Bendahmane M."/>
        </authorList>
    </citation>
    <scope>NUCLEOTIDE SEQUENCE [LARGE SCALE GENOMIC DNA]</scope>
    <source>
        <strain evidence="3">cv. Old Blush</strain>
    </source>
</reference>
<dbReference type="SUPFAM" id="SSF47592">
    <property type="entry name" value="SWIB/MDM2 domain"/>
    <property type="match status" value="1"/>
</dbReference>
<dbReference type="Gene3D" id="1.10.245.10">
    <property type="entry name" value="SWIB/MDM2 domain"/>
    <property type="match status" value="1"/>
</dbReference>
<dbReference type="CDD" id="cd10567">
    <property type="entry name" value="SWIB-MDM2_like"/>
    <property type="match status" value="1"/>
</dbReference>
<feature type="domain" description="DM2" evidence="1">
    <location>
        <begin position="72"/>
        <end position="149"/>
    </location>
</feature>
<evidence type="ECO:0000259" key="1">
    <source>
        <dbReference type="PROSITE" id="PS51925"/>
    </source>
</evidence>
<dbReference type="PANTHER" id="PTHR13844">
    <property type="entry name" value="SWI/SNF-RELATED MATRIX-ASSOCIATED ACTIN-DEPENDENT REGULATOR OF CHROMATIN SUBFAMILY D"/>
    <property type="match status" value="1"/>
</dbReference>
<dbReference type="Pfam" id="PF02201">
    <property type="entry name" value="SWIB"/>
    <property type="match status" value="1"/>
</dbReference>
<dbReference type="Proteomes" id="UP000238479">
    <property type="component" value="Chromosome 6"/>
</dbReference>
<gene>
    <name evidence="2" type="ORF">RchiOBHm_Chr6g0254211</name>
</gene>
<keyword evidence="3" id="KW-1185">Reference proteome</keyword>
<evidence type="ECO:0000313" key="3">
    <source>
        <dbReference type="Proteomes" id="UP000238479"/>
    </source>
</evidence>